<reference evidence="1" key="2">
    <citation type="journal article" date="2021" name="PeerJ">
        <title>Extensive microbial diversity within the chicken gut microbiome revealed by metagenomics and culture.</title>
        <authorList>
            <person name="Gilroy R."/>
            <person name="Ravi A."/>
            <person name="Getino M."/>
            <person name="Pursley I."/>
            <person name="Horton D.L."/>
            <person name="Alikhan N.F."/>
            <person name="Baker D."/>
            <person name="Gharbi K."/>
            <person name="Hall N."/>
            <person name="Watson M."/>
            <person name="Adriaenssens E.M."/>
            <person name="Foster-Nyarko E."/>
            <person name="Jarju S."/>
            <person name="Secka A."/>
            <person name="Antonio M."/>
            <person name="Oren A."/>
            <person name="Chaudhuri R.R."/>
            <person name="La Ragione R."/>
            <person name="Hildebrand F."/>
            <person name="Pallen M.J."/>
        </authorList>
    </citation>
    <scope>NUCLEOTIDE SEQUENCE</scope>
    <source>
        <strain evidence="1">CHK193-30670</strain>
    </source>
</reference>
<protein>
    <submittedName>
        <fullName evidence="1">Uncharacterized protein</fullName>
    </submittedName>
</protein>
<proteinExistence type="predicted"/>
<name>A0A9D1IPH2_9FIRM</name>
<organism evidence="1 2">
    <name type="scientific">Candidatus Aphodocola excrementigallinarum</name>
    <dbReference type="NCBI Taxonomy" id="2840670"/>
    <lineage>
        <taxon>Bacteria</taxon>
        <taxon>Bacillati</taxon>
        <taxon>Bacillota</taxon>
        <taxon>Bacilli</taxon>
        <taxon>Candidatus Aphodocola</taxon>
    </lineage>
</organism>
<evidence type="ECO:0000313" key="2">
    <source>
        <dbReference type="Proteomes" id="UP000824074"/>
    </source>
</evidence>
<accession>A0A9D1IPH2</accession>
<dbReference type="Proteomes" id="UP000824074">
    <property type="component" value="Unassembled WGS sequence"/>
</dbReference>
<gene>
    <name evidence="1" type="ORF">IAB68_06405</name>
</gene>
<reference evidence="1" key="1">
    <citation type="submission" date="2020-10" db="EMBL/GenBank/DDBJ databases">
        <authorList>
            <person name="Gilroy R."/>
        </authorList>
    </citation>
    <scope>NUCLEOTIDE SEQUENCE</scope>
    <source>
        <strain evidence="1">CHK193-30670</strain>
    </source>
</reference>
<evidence type="ECO:0000313" key="1">
    <source>
        <dbReference type="EMBL" id="HIU40908.1"/>
    </source>
</evidence>
<sequence length="69" mass="8517">MSKKLKVIIKIVPEDEEDNNVEVIEEKNFDWLTQRVNELQGYMSLTDDNEDYFSDKHNFNKNRRRRKRR</sequence>
<dbReference type="EMBL" id="DVMT01000065">
    <property type="protein sequence ID" value="HIU40908.1"/>
    <property type="molecule type" value="Genomic_DNA"/>
</dbReference>
<dbReference type="AlphaFoldDB" id="A0A9D1IPH2"/>
<comment type="caution">
    <text evidence="1">The sequence shown here is derived from an EMBL/GenBank/DDBJ whole genome shotgun (WGS) entry which is preliminary data.</text>
</comment>